<dbReference type="HAMAP" id="MF_01006">
    <property type="entry name" value="Undec_diphosphatase"/>
    <property type="match status" value="1"/>
</dbReference>
<evidence type="ECO:0000256" key="5">
    <source>
        <dbReference type="ARBA" id="ARBA00022475"/>
    </source>
</evidence>
<keyword evidence="16" id="KW-1185">Reference proteome</keyword>
<dbReference type="PANTHER" id="PTHR30622:SF3">
    <property type="entry name" value="UNDECAPRENYL-DIPHOSPHATASE"/>
    <property type="match status" value="1"/>
</dbReference>
<evidence type="ECO:0000313" key="16">
    <source>
        <dbReference type="Proteomes" id="UP000284119"/>
    </source>
</evidence>
<keyword evidence="10 14" id="KW-0046">Antibiotic resistance</keyword>
<dbReference type="EC" id="3.6.1.27" evidence="3 14"/>
<dbReference type="NCBIfam" id="NF001388">
    <property type="entry name" value="PRK00281.1-1"/>
    <property type="match status" value="1"/>
</dbReference>
<reference evidence="15 16" key="1">
    <citation type="submission" date="2018-09" db="EMBL/GenBank/DDBJ databases">
        <authorList>
            <person name="Le Fleche-Mateos A."/>
        </authorList>
    </citation>
    <scope>NUCLEOTIDE SEQUENCE [LARGE SCALE GENOMIC DNA]</scope>
    <source>
        <strain evidence="15 16">DSM 30078</strain>
    </source>
</reference>
<proteinExistence type="inferred from homology"/>
<sequence length="274" mass="29829">MAESHSLLVAVIMGVVEGLTEFLPVSSTGHMIIVGNLLGFTGDKAKSFEVIIQLGSILAVVVMFWRRLFGMIGLHFGKPPVHEGTGTRRLNLLHIILGMIPATVLGLLLHSQIKSLFEPKNVMYALVVGGFLLIAAELLKPKKPRAEGLDDMTYTQAFLIGMFQCLALWPGFSRSGATIGGGMLLGVSRFAASEFSFLLAVPMMLGATALDLYKSYSFLSMADLPMFATGFITAFIVALFAIKTFLAVIKRISFIPFAIYRFFVALAVYFVFIA</sequence>
<evidence type="ECO:0000313" key="15">
    <source>
        <dbReference type="EMBL" id="RJT11991.1"/>
    </source>
</evidence>
<dbReference type="Pfam" id="PF02673">
    <property type="entry name" value="BacA"/>
    <property type="match status" value="1"/>
</dbReference>
<evidence type="ECO:0000256" key="9">
    <source>
        <dbReference type="ARBA" id="ARBA00023136"/>
    </source>
</evidence>
<dbReference type="InterPro" id="IPR003824">
    <property type="entry name" value="UppP"/>
</dbReference>
<keyword evidence="14" id="KW-0133">Cell shape</keyword>
<evidence type="ECO:0000256" key="13">
    <source>
        <dbReference type="ARBA" id="ARBA00047594"/>
    </source>
</evidence>
<keyword evidence="14" id="KW-0961">Cell wall biogenesis/degradation</keyword>
<comment type="caution">
    <text evidence="15">The sequence shown here is derived from an EMBL/GenBank/DDBJ whole genome shotgun (WGS) entry which is preliminary data.</text>
</comment>
<organism evidence="15 16">
    <name type="scientific">Rahnella inusitata</name>
    <dbReference type="NCBI Taxonomy" id="58169"/>
    <lineage>
        <taxon>Bacteria</taxon>
        <taxon>Pseudomonadati</taxon>
        <taxon>Pseudomonadota</taxon>
        <taxon>Gammaproteobacteria</taxon>
        <taxon>Enterobacterales</taxon>
        <taxon>Yersiniaceae</taxon>
        <taxon>Rahnella</taxon>
    </lineage>
</organism>
<evidence type="ECO:0000256" key="12">
    <source>
        <dbReference type="ARBA" id="ARBA00032932"/>
    </source>
</evidence>
<evidence type="ECO:0000256" key="3">
    <source>
        <dbReference type="ARBA" id="ARBA00012374"/>
    </source>
</evidence>
<evidence type="ECO:0000256" key="1">
    <source>
        <dbReference type="ARBA" id="ARBA00004651"/>
    </source>
</evidence>
<keyword evidence="7 14" id="KW-0378">Hydrolase</keyword>
<dbReference type="GeneID" id="88079376"/>
<evidence type="ECO:0000256" key="2">
    <source>
        <dbReference type="ARBA" id="ARBA00010621"/>
    </source>
</evidence>
<keyword evidence="5 14" id="KW-1003">Cell membrane</keyword>
<comment type="catalytic activity">
    <reaction evidence="13 14">
        <text>di-trans,octa-cis-undecaprenyl diphosphate + H2O = di-trans,octa-cis-undecaprenyl phosphate + phosphate + H(+)</text>
        <dbReference type="Rhea" id="RHEA:28094"/>
        <dbReference type="ChEBI" id="CHEBI:15377"/>
        <dbReference type="ChEBI" id="CHEBI:15378"/>
        <dbReference type="ChEBI" id="CHEBI:43474"/>
        <dbReference type="ChEBI" id="CHEBI:58405"/>
        <dbReference type="ChEBI" id="CHEBI:60392"/>
        <dbReference type="EC" id="3.6.1.27"/>
    </reaction>
</comment>
<dbReference type="NCBIfam" id="TIGR00753">
    <property type="entry name" value="undec_PP_bacA"/>
    <property type="match status" value="1"/>
</dbReference>
<evidence type="ECO:0000256" key="10">
    <source>
        <dbReference type="ARBA" id="ARBA00023251"/>
    </source>
</evidence>
<dbReference type="RefSeq" id="WP_112164715.1">
    <property type="nucleotide sequence ID" value="NZ_CP065024.1"/>
</dbReference>
<evidence type="ECO:0000256" key="8">
    <source>
        <dbReference type="ARBA" id="ARBA00022989"/>
    </source>
</evidence>
<dbReference type="EMBL" id="RAHG01000007">
    <property type="protein sequence ID" value="RJT11991.1"/>
    <property type="molecule type" value="Genomic_DNA"/>
</dbReference>
<feature type="transmembrane region" description="Helical" evidence="14">
    <location>
        <begin position="90"/>
        <end position="110"/>
    </location>
</feature>
<dbReference type="PANTHER" id="PTHR30622">
    <property type="entry name" value="UNDECAPRENYL-DIPHOSPHATASE"/>
    <property type="match status" value="1"/>
</dbReference>
<dbReference type="NCBIfam" id="NF001390">
    <property type="entry name" value="PRK00281.1-4"/>
    <property type="match status" value="1"/>
</dbReference>
<protein>
    <recommendedName>
        <fullName evidence="4 14">Undecaprenyl-diphosphatase</fullName>
        <ecNumber evidence="3 14">3.6.1.27</ecNumber>
    </recommendedName>
    <alternativeName>
        <fullName evidence="12 14">Bacitracin resistance protein</fullName>
    </alternativeName>
    <alternativeName>
        <fullName evidence="11 14">Undecaprenyl pyrophosphate phosphatase</fullName>
    </alternativeName>
</protein>
<feature type="transmembrane region" description="Helical" evidence="14">
    <location>
        <begin position="224"/>
        <end position="246"/>
    </location>
</feature>
<accession>A0ABX9P105</accession>
<feature type="transmembrane region" description="Helical" evidence="14">
    <location>
        <begin position="151"/>
        <end position="170"/>
    </location>
</feature>
<gene>
    <name evidence="14" type="primary">uppP</name>
    <name evidence="15" type="ORF">D5396_15485</name>
</gene>
<evidence type="ECO:0000256" key="7">
    <source>
        <dbReference type="ARBA" id="ARBA00022801"/>
    </source>
</evidence>
<comment type="miscellaneous">
    <text evidence="14">Bacitracin is thought to be involved in the inhibition of peptidoglycan synthesis by sequestering undecaprenyl diphosphate, thereby reducing the pool of lipid carrier available.</text>
</comment>
<keyword evidence="9 14" id="KW-0472">Membrane</keyword>
<feature type="transmembrane region" description="Helical" evidence="14">
    <location>
        <begin position="252"/>
        <end position="272"/>
    </location>
</feature>
<evidence type="ECO:0000256" key="11">
    <source>
        <dbReference type="ARBA" id="ARBA00032707"/>
    </source>
</evidence>
<feature type="transmembrane region" description="Helical" evidence="14">
    <location>
        <begin position="190"/>
        <end position="212"/>
    </location>
</feature>
<keyword evidence="6 14" id="KW-0812">Transmembrane</keyword>
<comment type="function">
    <text evidence="14">Catalyzes the dephosphorylation of undecaprenyl diphosphate (UPP). Confers resistance to bacitracin.</text>
</comment>
<keyword evidence="14" id="KW-0573">Peptidoglycan synthesis</keyword>
<feature type="transmembrane region" description="Helical" evidence="14">
    <location>
        <begin position="50"/>
        <end position="69"/>
    </location>
</feature>
<evidence type="ECO:0000256" key="4">
    <source>
        <dbReference type="ARBA" id="ARBA00021581"/>
    </source>
</evidence>
<feature type="transmembrane region" description="Helical" evidence="14">
    <location>
        <begin position="122"/>
        <end position="139"/>
    </location>
</feature>
<comment type="similarity">
    <text evidence="2 14">Belongs to the UppP family.</text>
</comment>
<comment type="subcellular location">
    <subcellularLocation>
        <location evidence="1 14">Cell membrane</location>
        <topology evidence="1 14">Multi-pass membrane protein</topology>
    </subcellularLocation>
</comment>
<dbReference type="NCBIfam" id="NF001389">
    <property type="entry name" value="PRK00281.1-2"/>
    <property type="match status" value="1"/>
</dbReference>
<evidence type="ECO:0000256" key="14">
    <source>
        <dbReference type="HAMAP-Rule" id="MF_01006"/>
    </source>
</evidence>
<dbReference type="Proteomes" id="UP000284119">
    <property type="component" value="Unassembled WGS sequence"/>
</dbReference>
<keyword evidence="8 14" id="KW-1133">Transmembrane helix</keyword>
<dbReference type="GO" id="GO:0050380">
    <property type="term" value="F:undecaprenyl-diphosphatase activity"/>
    <property type="evidence" value="ECO:0007669"/>
    <property type="project" value="UniProtKB-EC"/>
</dbReference>
<evidence type="ECO:0000256" key="6">
    <source>
        <dbReference type="ARBA" id="ARBA00022692"/>
    </source>
</evidence>
<name>A0ABX9P105_9GAMM</name>